<name>A0A9N9H4Z7_9GLOM</name>
<feature type="non-terminal residue" evidence="1">
    <location>
        <position position="163"/>
    </location>
</feature>
<gene>
    <name evidence="1" type="ORF">RFULGI_LOCUS8318</name>
</gene>
<sequence length="163" mass="18876">QANLKKLYENKMLDLNFTPPITITNSTDINFWEAFKQSLNNNKNGPYNRTRILSIIAEKFTYSELQEKLQISHAIKRYIRIGYNVSEGSNIVDAAKELSGTYLANIQPNRAKKEVTQLEDNSEKLNEKKKLALILFQEFLIFFIGNGQLMAHSQRLQYNESKL</sequence>
<organism evidence="1 2">
    <name type="scientific">Racocetra fulgida</name>
    <dbReference type="NCBI Taxonomy" id="60492"/>
    <lineage>
        <taxon>Eukaryota</taxon>
        <taxon>Fungi</taxon>
        <taxon>Fungi incertae sedis</taxon>
        <taxon>Mucoromycota</taxon>
        <taxon>Glomeromycotina</taxon>
        <taxon>Glomeromycetes</taxon>
        <taxon>Diversisporales</taxon>
        <taxon>Gigasporaceae</taxon>
        <taxon>Racocetra</taxon>
    </lineage>
</organism>
<proteinExistence type="predicted"/>
<keyword evidence="2" id="KW-1185">Reference proteome</keyword>
<dbReference type="EMBL" id="CAJVPZ010013299">
    <property type="protein sequence ID" value="CAG8647657.1"/>
    <property type="molecule type" value="Genomic_DNA"/>
</dbReference>
<protein>
    <submittedName>
        <fullName evidence="1">5412_t:CDS:1</fullName>
    </submittedName>
</protein>
<evidence type="ECO:0000313" key="1">
    <source>
        <dbReference type="EMBL" id="CAG8647657.1"/>
    </source>
</evidence>
<dbReference type="AlphaFoldDB" id="A0A9N9H4Z7"/>
<reference evidence="1" key="1">
    <citation type="submission" date="2021-06" db="EMBL/GenBank/DDBJ databases">
        <authorList>
            <person name="Kallberg Y."/>
            <person name="Tangrot J."/>
            <person name="Rosling A."/>
        </authorList>
    </citation>
    <scope>NUCLEOTIDE SEQUENCE</scope>
    <source>
        <strain evidence="1">IN212</strain>
    </source>
</reference>
<dbReference type="OrthoDB" id="2446068at2759"/>
<comment type="caution">
    <text evidence="1">The sequence shown here is derived from an EMBL/GenBank/DDBJ whole genome shotgun (WGS) entry which is preliminary data.</text>
</comment>
<evidence type="ECO:0000313" key="2">
    <source>
        <dbReference type="Proteomes" id="UP000789396"/>
    </source>
</evidence>
<dbReference type="Proteomes" id="UP000789396">
    <property type="component" value="Unassembled WGS sequence"/>
</dbReference>
<accession>A0A9N9H4Z7</accession>